<sequence>MSKYEELKKELLEGGCGKCEGIDELIGVIDVVMAIGPADLGDIEYILAQGEHVELSVLIHSVRIALRGLL</sequence>
<dbReference type="EMBL" id="LAZR01004001">
    <property type="protein sequence ID" value="KKN12714.1"/>
    <property type="molecule type" value="Genomic_DNA"/>
</dbReference>
<accession>A0A0F9N3V4</accession>
<gene>
    <name evidence="1" type="ORF">LCGC14_1013720</name>
</gene>
<dbReference type="AlphaFoldDB" id="A0A0F9N3V4"/>
<evidence type="ECO:0000313" key="1">
    <source>
        <dbReference type="EMBL" id="KKN12714.1"/>
    </source>
</evidence>
<protein>
    <submittedName>
        <fullName evidence="1">Uncharacterized protein</fullName>
    </submittedName>
</protein>
<organism evidence="1">
    <name type="scientific">marine sediment metagenome</name>
    <dbReference type="NCBI Taxonomy" id="412755"/>
    <lineage>
        <taxon>unclassified sequences</taxon>
        <taxon>metagenomes</taxon>
        <taxon>ecological metagenomes</taxon>
    </lineage>
</organism>
<comment type="caution">
    <text evidence="1">The sequence shown here is derived from an EMBL/GenBank/DDBJ whole genome shotgun (WGS) entry which is preliminary data.</text>
</comment>
<reference evidence="1" key="1">
    <citation type="journal article" date="2015" name="Nature">
        <title>Complex archaea that bridge the gap between prokaryotes and eukaryotes.</title>
        <authorList>
            <person name="Spang A."/>
            <person name="Saw J.H."/>
            <person name="Jorgensen S.L."/>
            <person name="Zaremba-Niedzwiedzka K."/>
            <person name="Martijn J."/>
            <person name="Lind A.E."/>
            <person name="van Eijk R."/>
            <person name="Schleper C."/>
            <person name="Guy L."/>
            <person name="Ettema T.J."/>
        </authorList>
    </citation>
    <scope>NUCLEOTIDE SEQUENCE</scope>
</reference>
<proteinExistence type="predicted"/>
<name>A0A0F9N3V4_9ZZZZ</name>